<dbReference type="PROSITE" id="PS51724">
    <property type="entry name" value="SPOR"/>
    <property type="match status" value="1"/>
</dbReference>
<feature type="domain" description="SPOR" evidence="1">
    <location>
        <begin position="60"/>
        <end position="137"/>
    </location>
</feature>
<dbReference type="SUPFAM" id="SSF110997">
    <property type="entry name" value="Sporulation related repeat"/>
    <property type="match status" value="1"/>
</dbReference>
<dbReference type="GO" id="GO:0042834">
    <property type="term" value="F:peptidoglycan binding"/>
    <property type="evidence" value="ECO:0007669"/>
    <property type="project" value="InterPro"/>
</dbReference>
<evidence type="ECO:0000313" key="2">
    <source>
        <dbReference type="EMBL" id="AZS30452.1"/>
    </source>
</evidence>
<dbReference type="EMBL" id="CP032819">
    <property type="protein sequence ID" value="AZS30452.1"/>
    <property type="molecule type" value="Genomic_DNA"/>
</dbReference>
<evidence type="ECO:0000313" key="3">
    <source>
        <dbReference type="Proteomes" id="UP000270673"/>
    </source>
</evidence>
<sequence length="139" mass="15958">MKTILLFTLVILTIAISGCQDKKKTKDTKTQKEAVNVENKAVFIKDTIPTTETVTENTAVKEAPEYFLIGGCFRIKDNADRMYDNLHKEGYTNAIIMPYSRDLYLVAYEGYKTEKEAITAVRKIHEIPGKEETWIYQIK</sequence>
<dbReference type="Proteomes" id="UP000270673">
    <property type="component" value="Chromosome"/>
</dbReference>
<evidence type="ECO:0000259" key="1">
    <source>
        <dbReference type="PROSITE" id="PS51724"/>
    </source>
</evidence>
<dbReference type="OrthoDB" id="1100369at2"/>
<proteinExistence type="predicted"/>
<accession>A0A3S9VV68</accession>
<dbReference type="KEGG" id="buy:D8S85_13445"/>
<name>A0A3S9VV68_9BACT</name>
<dbReference type="RefSeq" id="WP_106481103.1">
    <property type="nucleotide sequence ID" value="NZ_CP032819.1"/>
</dbReference>
<organism evidence="2 3">
    <name type="scientific">Butyricimonas faecalis</name>
    <dbReference type="NCBI Taxonomy" id="2093856"/>
    <lineage>
        <taxon>Bacteria</taxon>
        <taxon>Pseudomonadati</taxon>
        <taxon>Bacteroidota</taxon>
        <taxon>Bacteroidia</taxon>
        <taxon>Bacteroidales</taxon>
        <taxon>Odoribacteraceae</taxon>
        <taxon>Butyricimonas</taxon>
    </lineage>
</organism>
<dbReference type="InterPro" id="IPR036680">
    <property type="entry name" value="SPOR-like_sf"/>
</dbReference>
<reference evidence="2 3" key="1">
    <citation type="submission" date="2018-10" db="EMBL/GenBank/DDBJ databases">
        <title>Butyricimonas faecalis sp. nov., isolated from human faeces and emended description of the genus Butyricimonas.</title>
        <authorList>
            <person name="Le Roy T."/>
            <person name="Van der Smissen P."/>
            <person name="Paquot A."/>
            <person name="Delzenne N."/>
            <person name="Muccioli G."/>
            <person name="Collet J.-F."/>
            <person name="Cani P.D."/>
        </authorList>
    </citation>
    <scope>NUCLEOTIDE SEQUENCE [LARGE SCALE GENOMIC DNA]</scope>
    <source>
        <strain evidence="2 3">H184</strain>
    </source>
</reference>
<dbReference type="Gene3D" id="3.30.70.1070">
    <property type="entry name" value="Sporulation related repeat"/>
    <property type="match status" value="1"/>
</dbReference>
<keyword evidence="3" id="KW-1185">Reference proteome</keyword>
<protein>
    <submittedName>
        <fullName evidence="2">SPOR domain-containing protein</fullName>
    </submittedName>
</protein>
<dbReference type="Pfam" id="PF05036">
    <property type="entry name" value="SPOR"/>
    <property type="match status" value="1"/>
</dbReference>
<dbReference type="AlphaFoldDB" id="A0A3S9VV68"/>
<gene>
    <name evidence="2" type="ORF">D8S85_13445</name>
</gene>
<dbReference type="PROSITE" id="PS51257">
    <property type="entry name" value="PROKAR_LIPOPROTEIN"/>
    <property type="match status" value="1"/>
</dbReference>
<dbReference type="InterPro" id="IPR007730">
    <property type="entry name" value="SPOR-like_dom"/>
</dbReference>